<sequence>MVTLNISLRFSGWEPPRTSSDYADGCRRLRDRINSIEVSAASHTNIYCKVMGASQEFPKNPSTSSYEASVECVQP</sequence>
<proteinExistence type="predicted"/>
<name>A0A1R1XEF7_9FUNG</name>
<evidence type="ECO:0000313" key="1">
    <source>
        <dbReference type="EMBL" id="OMJ13019.1"/>
    </source>
</evidence>
<dbReference type="AlphaFoldDB" id="A0A1R1XEF7"/>
<comment type="caution">
    <text evidence="1">The sequence shown here is derived from an EMBL/GenBank/DDBJ whole genome shotgun (WGS) entry which is preliminary data.</text>
</comment>
<accession>A0A1R1XEF7</accession>
<dbReference type="Proteomes" id="UP000187429">
    <property type="component" value="Unassembled WGS sequence"/>
</dbReference>
<reference evidence="2" key="1">
    <citation type="submission" date="2017-01" db="EMBL/GenBank/DDBJ databases">
        <authorList>
            <person name="Wang Y."/>
            <person name="White M."/>
            <person name="Kvist S."/>
            <person name="Moncalvo J.-M."/>
        </authorList>
    </citation>
    <scope>NUCLEOTIDE SEQUENCE [LARGE SCALE GENOMIC DNA]</scope>
    <source>
        <strain evidence="2">ID-206-W2</strain>
    </source>
</reference>
<organism evidence="1 2">
    <name type="scientific">Smittium culicis</name>
    <dbReference type="NCBI Taxonomy" id="133412"/>
    <lineage>
        <taxon>Eukaryota</taxon>
        <taxon>Fungi</taxon>
        <taxon>Fungi incertae sedis</taxon>
        <taxon>Zoopagomycota</taxon>
        <taxon>Kickxellomycotina</taxon>
        <taxon>Harpellomycetes</taxon>
        <taxon>Harpellales</taxon>
        <taxon>Legeriomycetaceae</taxon>
        <taxon>Smittium</taxon>
    </lineage>
</organism>
<protein>
    <submittedName>
        <fullName evidence="1">Uncharacterized protein</fullName>
    </submittedName>
</protein>
<gene>
    <name evidence="1" type="ORF">AYI69_g9166</name>
</gene>
<dbReference type="EMBL" id="LSSM01005270">
    <property type="protein sequence ID" value="OMJ13019.1"/>
    <property type="molecule type" value="Genomic_DNA"/>
</dbReference>
<evidence type="ECO:0000313" key="2">
    <source>
        <dbReference type="Proteomes" id="UP000187429"/>
    </source>
</evidence>
<keyword evidence="2" id="KW-1185">Reference proteome</keyword>